<name>A0AAF3F9D7_9BILA</name>
<keyword evidence="1" id="KW-0472">Membrane</keyword>
<reference evidence="3" key="1">
    <citation type="submission" date="2024-02" db="UniProtKB">
        <authorList>
            <consortium name="WormBaseParasite"/>
        </authorList>
    </citation>
    <scope>IDENTIFICATION</scope>
</reference>
<keyword evidence="1" id="KW-0812">Transmembrane</keyword>
<accession>A0AAF3F9D7</accession>
<protein>
    <submittedName>
        <fullName evidence="3">Uncharacterized protein</fullName>
    </submittedName>
</protein>
<dbReference type="AlphaFoldDB" id="A0AAF3F9D7"/>
<proteinExistence type="predicted"/>
<evidence type="ECO:0000313" key="2">
    <source>
        <dbReference type="Proteomes" id="UP000887575"/>
    </source>
</evidence>
<dbReference type="Proteomes" id="UP000887575">
    <property type="component" value="Unassembled WGS sequence"/>
</dbReference>
<sequence length="248" mass="28466">MYFYFCNSLCFLRCLFFVIFGIFLLRVYHFYSSAFERLHKQENATLFLNWTQVNIEKPPLFLDEASARTRLNELLASPTSKCTRADAQKASHGLTFHPCPAQRNDLCLLISSSNTFGSFINYLNCLKWVIFVPFGSDIVDGMRGEIEVNYLMKFDEWTSWDLSEIENPLIGTNFSATLLNLDSPKGNRKLNSETLPKTFTKITSLLSTRSLYVNFRLPKSGIGVVNEYYDWVLGNFYERNLALIGAST</sequence>
<evidence type="ECO:0000313" key="3">
    <source>
        <dbReference type="WBParaSite" id="MBELARI_LOCUS3455"/>
    </source>
</evidence>
<feature type="transmembrane region" description="Helical" evidence="1">
    <location>
        <begin position="12"/>
        <end position="31"/>
    </location>
</feature>
<keyword evidence="2" id="KW-1185">Reference proteome</keyword>
<evidence type="ECO:0000256" key="1">
    <source>
        <dbReference type="SAM" id="Phobius"/>
    </source>
</evidence>
<organism evidence="2 3">
    <name type="scientific">Mesorhabditis belari</name>
    <dbReference type="NCBI Taxonomy" id="2138241"/>
    <lineage>
        <taxon>Eukaryota</taxon>
        <taxon>Metazoa</taxon>
        <taxon>Ecdysozoa</taxon>
        <taxon>Nematoda</taxon>
        <taxon>Chromadorea</taxon>
        <taxon>Rhabditida</taxon>
        <taxon>Rhabditina</taxon>
        <taxon>Rhabditomorpha</taxon>
        <taxon>Rhabditoidea</taxon>
        <taxon>Rhabditidae</taxon>
        <taxon>Mesorhabditinae</taxon>
        <taxon>Mesorhabditis</taxon>
    </lineage>
</organism>
<keyword evidence="1" id="KW-1133">Transmembrane helix</keyword>
<dbReference type="WBParaSite" id="MBELARI_LOCUS3455">
    <property type="protein sequence ID" value="MBELARI_LOCUS3455"/>
    <property type="gene ID" value="MBELARI_LOCUS3455"/>
</dbReference>